<feature type="domain" description="DHFR" evidence="7">
    <location>
        <begin position="1"/>
        <end position="158"/>
    </location>
</feature>
<dbReference type="GO" id="GO:0006730">
    <property type="term" value="P:one-carbon metabolic process"/>
    <property type="evidence" value="ECO:0007669"/>
    <property type="project" value="UniProtKB-KW"/>
</dbReference>
<comment type="caution">
    <text evidence="8">The sequence shown here is derived from an EMBL/GenBank/DDBJ whole genome shotgun (WGS) entry which is preliminary data.</text>
</comment>
<evidence type="ECO:0000256" key="3">
    <source>
        <dbReference type="ARBA" id="ARBA00012856"/>
    </source>
</evidence>
<gene>
    <name evidence="8" type="ORF">IAB94_02285</name>
</gene>
<evidence type="ECO:0000313" key="8">
    <source>
        <dbReference type="EMBL" id="HIR66860.1"/>
    </source>
</evidence>
<keyword evidence="5" id="KW-0521">NADP</keyword>
<dbReference type="GO" id="GO:0004146">
    <property type="term" value="F:dihydrofolate reductase activity"/>
    <property type="evidence" value="ECO:0007669"/>
    <property type="project" value="UniProtKB-EC"/>
</dbReference>
<dbReference type="GO" id="GO:0046654">
    <property type="term" value="P:tetrahydrofolate biosynthetic process"/>
    <property type="evidence" value="ECO:0007669"/>
    <property type="project" value="InterPro"/>
</dbReference>
<evidence type="ECO:0000256" key="1">
    <source>
        <dbReference type="ARBA" id="ARBA00004903"/>
    </source>
</evidence>
<dbReference type="PRINTS" id="PR00070">
    <property type="entry name" value="DHFR"/>
</dbReference>
<evidence type="ECO:0000256" key="2">
    <source>
        <dbReference type="ARBA" id="ARBA00009539"/>
    </source>
</evidence>
<keyword evidence="4" id="KW-0554">One-carbon metabolism</keyword>
<dbReference type="InterPro" id="IPR012259">
    <property type="entry name" value="DHFR"/>
</dbReference>
<evidence type="ECO:0000256" key="6">
    <source>
        <dbReference type="ARBA" id="ARBA00023002"/>
    </source>
</evidence>
<comment type="pathway">
    <text evidence="1">Cofactor biosynthesis; tetrahydrofolate biosynthesis; 5,6,7,8-tetrahydrofolate from 7,8-dihydrofolate: step 1/1.</text>
</comment>
<evidence type="ECO:0000256" key="4">
    <source>
        <dbReference type="ARBA" id="ARBA00022563"/>
    </source>
</evidence>
<dbReference type="PANTHER" id="PTHR48069:SF3">
    <property type="entry name" value="DIHYDROFOLATE REDUCTASE"/>
    <property type="match status" value="1"/>
</dbReference>
<dbReference type="Pfam" id="PF00186">
    <property type="entry name" value="DHFR_1"/>
    <property type="match status" value="1"/>
</dbReference>
<dbReference type="EC" id="1.5.1.3" evidence="3"/>
<keyword evidence="6" id="KW-0560">Oxidoreductase</keyword>
<reference evidence="8" key="1">
    <citation type="submission" date="2020-10" db="EMBL/GenBank/DDBJ databases">
        <authorList>
            <person name="Gilroy R."/>
        </authorList>
    </citation>
    <scope>NUCLEOTIDE SEQUENCE</scope>
    <source>
        <strain evidence="8">ChiW16-3235</strain>
    </source>
</reference>
<dbReference type="InterPro" id="IPR001796">
    <property type="entry name" value="DHFR_dom"/>
</dbReference>
<name>A0A9D1J8X0_9FIRM</name>
<dbReference type="CDD" id="cd00209">
    <property type="entry name" value="DHFR"/>
    <property type="match status" value="1"/>
</dbReference>
<evidence type="ECO:0000259" key="7">
    <source>
        <dbReference type="PROSITE" id="PS51330"/>
    </source>
</evidence>
<comment type="similarity">
    <text evidence="2">Belongs to the dihydrofolate reductase family.</text>
</comment>
<evidence type="ECO:0000313" key="9">
    <source>
        <dbReference type="Proteomes" id="UP000823913"/>
    </source>
</evidence>
<dbReference type="Gene3D" id="3.40.430.10">
    <property type="entry name" value="Dihydrofolate Reductase, subunit A"/>
    <property type="match status" value="1"/>
</dbReference>
<protein>
    <recommendedName>
        <fullName evidence="3">dihydrofolate reductase</fullName>
        <ecNumber evidence="3">1.5.1.3</ecNumber>
    </recommendedName>
</protein>
<organism evidence="8 9">
    <name type="scientific">Candidatus Coproplasma avicola</name>
    <dbReference type="NCBI Taxonomy" id="2840744"/>
    <lineage>
        <taxon>Bacteria</taxon>
        <taxon>Bacillati</taxon>
        <taxon>Bacillota</taxon>
        <taxon>Clostridia</taxon>
        <taxon>Eubacteriales</taxon>
        <taxon>Candidatus Coproplasma</taxon>
    </lineage>
</organism>
<evidence type="ECO:0000256" key="5">
    <source>
        <dbReference type="ARBA" id="ARBA00022857"/>
    </source>
</evidence>
<proteinExistence type="inferred from homology"/>
<dbReference type="AlphaFoldDB" id="A0A9D1J8X0"/>
<dbReference type="PANTHER" id="PTHR48069">
    <property type="entry name" value="DIHYDROFOLATE REDUCTASE"/>
    <property type="match status" value="1"/>
</dbReference>
<dbReference type="GO" id="GO:0050661">
    <property type="term" value="F:NADP binding"/>
    <property type="evidence" value="ECO:0007669"/>
    <property type="project" value="InterPro"/>
</dbReference>
<dbReference type="SUPFAM" id="SSF53597">
    <property type="entry name" value="Dihydrofolate reductase-like"/>
    <property type="match status" value="1"/>
</dbReference>
<dbReference type="InterPro" id="IPR024072">
    <property type="entry name" value="DHFR-like_dom_sf"/>
</dbReference>
<accession>A0A9D1J8X0</accession>
<dbReference type="Proteomes" id="UP000823913">
    <property type="component" value="Unassembled WGS sequence"/>
</dbReference>
<dbReference type="PROSITE" id="PS51330">
    <property type="entry name" value="DHFR_2"/>
    <property type="match status" value="1"/>
</dbReference>
<dbReference type="GO" id="GO:0046655">
    <property type="term" value="P:folic acid metabolic process"/>
    <property type="evidence" value="ECO:0007669"/>
    <property type="project" value="TreeGrafter"/>
</dbReference>
<dbReference type="GO" id="GO:0046452">
    <property type="term" value="P:dihydrofolate metabolic process"/>
    <property type="evidence" value="ECO:0007669"/>
    <property type="project" value="TreeGrafter"/>
</dbReference>
<reference evidence="8" key="2">
    <citation type="journal article" date="2021" name="PeerJ">
        <title>Extensive microbial diversity within the chicken gut microbiome revealed by metagenomics and culture.</title>
        <authorList>
            <person name="Gilroy R."/>
            <person name="Ravi A."/>
            <person name="Getino M."/>
            <person name="Pursley I."/>
            <person name="Horton D.L."/>
            <person name="Alikhan N.F."/>
            <person name="Baker D."/>
            <person name="Gharbi K."/>
            <person name="Hall N."/>
            <person name="Watson M."/>
            <person name="Adriaenssens E.M."/>
            <person name="Foster-Nyarko E."/>
            <person name="Jarju S."/>
            <person name="Secka A."/>
            <person name="Antonio M."/>
            <person name="Oren A."/>
            <person name="Chaudhuri R.R."/>
            <person name="La Ragione R."/>
            <person name="Hildebrand F."/>
            <person name="Pallen M.J."/>
        </authorList>
    </citation>
    <scope>NUCLEOTIDE SEQUENCE</scope>
    <source>
        <strain evidence="8">ChiW16-3235</strain>
    </source>
</reference>
<dbReference type="EMBL" id="DVHK01000056">
    <property type="protein sequence ID" value="HIR66860.1"/>
    <property type="molecule type" value="Genomic_DNA"/>
</dbReference>
<sequence>MKIIVCVDKKWGIGRDNALMFRLPADMKFFKETTTGNTVVMGGNTLRSFPGGNPLKGRRNIVLSRTLPERGDCSIVRDVSDLFDILKAEKNVYVIGGASIYKMLLPYCEEALVTKVDADGSADTIFPDLDADKNFTLVSASNEVETNGYKIKFCTYKNNAVKSLP</sequence>